<dbReference type="EMBL" id="JPRK01000002">
    <property type="protein sequence ID" value="KIO54770.1"/>
    <property type="molecule type" value="Genomic_DNA"/>
</dbReference>
<protein>
    <submittedName>
        <fullName evidence="1">Uncharacterized protein</fullName>
    </submittedName>
</protein>
<evidence type="ECO:0000313" key="1">
    <source>
        <dbReference type="EMBL" id="KIO54770.1"/>
    </source>
</evidence>
<dbReference type="Proteomes" id="UP000032061">
    <property type="component" value="Unassembled WGS sequence"/>
</dbReference>
<evidence type="ECO:0000313" key="3">
    <source>
        <dbReference type="Proteomes" id="UP000032061"/>
    </source>
</evidence>
<reference evidence="1 3" key="1">
    <citation type="submission" date="2015-01" db="EMBL/GenBank/DDBJ databases">
        <title>Genome of Flavobacterium hibernum DSM 12611.</title>
        <authorList>
            <person name="Stropko S.J."/>
            <person name="Pipes S.E."/>
            <person name="Newman J.D."/>
        </authorList>
    </citation>
    <scope>NUCLEOTIDE SEQUENCE [LARGE SCALE GENOMIC DNA]</scope>
    <source>
        <strain evidence="1 3">DSM 12611</strain>
    </source>
</reference>
<accession>A0A0D0ENP0</accession>
<dbReference type="Proteomes" id="UP000198302">
    <property type="component" value="Unassembled WGS sequence"/>
</dbReference>
<reference evidence="2 4" key="2">
    <citation type="submission" date="2016-11" db="EMBL/GenBank/DDBJ databases">
        <title>Whole genomes of Flavobacteriaceae.</title>
        <authorList>
            <person name="Stine C."/>
            <person name="Li C."/>
            <person name="Tadesse D."/>
        </authorList>
    </citation>
    <scope>NUCLEOTIDE SEQUENCE [LARGE SCALE GENOMIC DNA]</scope>
    <source>
        <strain evidence="2 4">ATCC 51468</strain>
    </source>
</reference>
<evidence type="ECO:0000313" key="4">
    <source>
        <dbReference type="Proteomes" id="UP000198302"/>
    </source>
</evidence>
<dbReference type="EMBL" id="MUGX01000021">
    <property type="protein sequence ID" value="OXA85715.1"/>
    <property type="molecule type" value="Genomic_DNA"/>
</dbReference>
<dbReference type="STRING" id="37752.IW18_01855"/>
<comment type="caution">
    <text evidence="1">The sequence shown here is derived from an EMBL/GenBank/DDBJ whole genome shotgun (WGS) entry which is preliminary data.</text>
</comment>
<gene>
    <name evidence="2" type="ORF">B0A73_15905</name>
    <name evidence="1" type="ORF">IW18_01855</name>
</gene>
<dbReference type="AlphaFoldDB" id="A0A0D0ENP0"/>
<evidence type="ECO:0000313" key="2">
    <source>
        <dbReference type="EMBL" id="OXA85715.1"/>
    </source>
</evidence>
<name>A0A0D0ENP0_9FLAO</name>
<keyword evidence="4" id="KW-1185">Reference proteome</keyword>
<organism evidence="1 3">
    <name type="scientific">Flavobacterium hibernum</name>
    <dbReference type="NCBI Taxonomy" id="37752"/>
    <lineage>
        <taxon>Bacteria</taxon>
        <taxon>Pseudomonadati</taxon>
        <taxon>Bacteroidota</taxon>
        <taxon>Flavobacteriia</taxon>
        <taxon>Flavobacteriales</taxon>
        <taxon>Flavobacteriaceae</taxon>
        <taxon>Flavobacterium</taxon>
    </lineage>
</organism>
<sequence length="156" mass="18774">MSFKEIRKMKKDKVLVCDNKKIFLKMFKRKFENEFDFTDGHFLNENKTDSNDFDRFIYVIHDKTELLQFLKLNKKENNVLVCLFDKQLYNSMSFLEEINSLILLDSSKTRTEIVKELKKYFSKPDPALQITESKFLTSNHLQTQFNGFYKALFFMM</sequence>
<proteinExistence type="predicted"/>